<proteinExistence type="predicted"/>
<reference evidence="3" key="1">
    <citation type="submission" date="2020-02" db="EMBL/GenBank/DDBJ databases">
        <authorList>
            <person name="Meier V. D."/>
        </authorList>
    </citation>
    <scope>NUCLEOTIDE SEQUENCE</scope>
    <source>
        <strain evidence="3">AVDCRST_MAG50</strain>
    </source>
</reference>
<dbReference type="AlphaFoldDB" id="A0A6J4IE77"/>
<feature type="transmembrane region" description="Helical" evidence="1">
    <location>
        <begin position="13"/>
        <end position="34"/>
    </location>
</feature>
<dbReference type="EMBL" id="CADCTF010000103">
    <property type="protein sequence ID" value="CAA9247924.1"/>
    <property type="molecule type" value="Genomic_DNA"/>
</dbReference>
<dbReference type="Pfam" id="PF07811">
    <property type="entry name" value="TadE"/>
    <property type="match status" value="1"/>
</dbReference>
<name>A0A6J4IE77_9ACTN</name>
<organism evidence="3">
    <name type="scientific">uncultured Acidimicrobiales bacterium</name>
    <dbReference type="NCBI Taxonomy" id="310071"/>
    <lineage>
        <taxon>Bacteria</taxon>
        <taxon>Bacillati</taxon>
        <taxon>Actinomycetota</taxon>
        <taxon>Acidimicrobiia</taxon>
        <taxon>Acidimicrobiales</taxon>
        <taxon>environmental samples</taxon>
    </lineage>
</organism>
<keyword evidence="1" id="KW-0812">Transmembrane</keyword>
<keyword evidence="1" id="KW-1133">Transmembrane helix</keyword>
<dbReference type="InterPro" id="IPR012495">
    <property type="entry name" value="TadE-like_dom"/>
</dbReference>
<evidence type="ECO:0000256" key="1">
    <source>
        <dbReference type="SAM" id="Phobius"/>
    </source>
</evidence>
<protein>
    <recommendedName>
        <fullName evidence="2">TadE-like domain-containing protein</fullName>
    </recommendedName>
</protein>
<sequence>MTRGDEGQAAVELALVTPLLFTLLLAVVQVGLVVRDQVLVVHVAREGAREAAVRSAVEGAAAASRAATDAGLVEGRASVDTDHVGGMVRVRVRYSSATDVPLIGPLLPDVTLISDATMRQESPAM</sequence>
<evidence type="ECO:0000259" key="2">
    <source>
        <dbReference type="Pfam" id="PF07811"/>
    </source>
</evidence>
<feature type="domain" description="TadE-like" evidence="2">
    <location>
        <begin position="7"/>
        <end position="49"/>
    </location>
</feature>
<gene>
    <name evidence="3" type="ORF">AVDCRST_MAG50-2080</name>
</gene>
<keyword evidence="1" id="KW-0472">Membrane</keyword>
<evidence type="ECO:0000313" key="3">
    <source>
        <dbReference type="EMBL" id="CAA9247924.1"/>
    </source>
</evidence>
<accession>A0A6J4IE77</accession>